<feature type="chain" id="PRO_5046152587" description="Nuclease homologue" evidence="1">
    <location>
        <begin position="21"/>
        <end position="268"/>
    </location>
</feature>
<comment type="caution">
    <text evidence="2">The sequence shown here is derived from an EMBL/GenBank/DDBJ whole genome shotgun (WGS) entry which is preliminary data.</text>
</comment>
<accession>A0ABT0GY15</accession>
<organism evidence="2 3">
    <name type="scientific">Roseibium sediminicola</name>
    <dbReference type="NCBI Taxonomy" id="2933272"/>
    <lineage>
        <taxon>Bacteria</taxon>
        <taxon>Pseudomonadati</taxon>
        <taxon>Pseudomonadota</taxon>
        <taxon>Alphaproteobacteria</taxon>
        <taxon>Hyphomicrobiales</taxon>
        <taxon>Stappiaceae</taxon>
        <taxon>Roseibium</taxon>
    </lineage>
</organism>
<dbReference type="EMBL" id="JALNMJ010000015">
    <property type="protein sequence ID" value="MCK7614327.1"/>
    <property type="molecule type" value="Genomic_DNA"/>
</dbReference>
<keyword evidence="3" id="KW-1185">Reference proteome</keyword>
<evidence type="ECO:0000313" key="2">
    <source>
        <dbReference type="EMBL" id="MCK7614327.1"/>
    </source>
</evidence>
<evidence type="ECO:0008006" key="4">
    <source>
        <dbReference type="Google" id="ProtNLM"/>
    </source>
</evidence>
<protein>
    <recommendedName>
        <fullName evidence="4">Nuclease homologue</fullName>
    </recommendedName>
</protein>
<dbReference type="Proteomes" id="UP001431221">
    <property type="component" value="Unassembled WGS sequence"/>
</dbReference>
<dbReference type="InterPro" id="IPR035437">
    <property type="entry name" value="SNase_OB-fold_sf"/>
</dbReference>
<gene>
    <name evidence="2" type="ORF">M0H32_19320</name>
</gene>
<name>A0ABT0GY15_9HYPH</name>
<dbReference type="SUPFAM" id="SSF50199">
    <property type="entry name" value="Staphylococcal nuclease"/>
    <property type="match status" value="1"/>
</dbReference>
<evidence type="ECO:0000256" key="1">
    <source>
        <dbReference type="SAM" id="SignalP"/>
    </source>
</evidence>
<proteinExistence type="predicted"/>
<evidence type="ECO:0000313" key="3">
    <source>
        <dbReference type="Proteomes" id="UP001431221"/>
    </source>
</evidence>
<dbReference type="RefSeq" id="WP_248156828.1">
    <property type="nucleotide sequence ID" value="NZ_JALNMJ010000015.1"/>
</dbReference>
<feature type="signal peptide" evidence="1">
    <location>
        <begin position="1"/>
        <end position="20"/>
    </location>
</feature>
<keyword evidence="1" id="KW-0732">Signal</keyword>
<sequence>MGAACLGLCVALLSVGSTLADEAGHTVILKDCAADPVKGVSVTYAPAENLFLAADGARYFASDLRFPERAADQSPPDARTVDAPAEEFSAIALGEPNRWGLIPAWIVTGRAGEAGLWQALQLEAGRAIFAPGHGEAACAQALRRAESHARRTGMGIWRQGGTVRIYSTDRPGPLEAAAGRYVIARGRIVSLGKTRRTRYLNFGKYWKTDVTGTLKTAEEDRFSAALGGAAGALDALAGRFVELRGVVELKDGPLITLRHPEQLVVLDD</sequence>
<reference evidence="2" key="1">
    <citation type="submission" date="2022-04" db="EMBL/GenBank/DDBJ databases">
        <title>Roseibium sp. CAU 1639 isolated from mud.</title>
        <authorList>
            <person name="Kim W."/>
        </authorList>
    </citation>
    <scope>NUCLEOTIDE SEQUENCE</scope>
    <source>
        <strain evidence="2">CAU 1639</strain>
    </source>
</reference>